<sequence>MWSKAAHADTKGIPSYGGWMRFRGIPLHIWNMSTFVQIGEACCGFIDAAPETVNKVELTEALIKVKDTYTDFLPAFIKIHDEEGSNFIIQIATHSEGRWLRERNPSIHSSFTKNAAENFNEYNLYVEQNTFKRNLAMVSQKDSPETLKSRTKKMNACRKNGPTKINKKFNKAVSFLNLNYEGDSDNSNLSDKIEKMKAGQAVEMTDKKKGKHI</sequence>
<reference evidence="4 5" key="1">
    <citation type="submission" date="2019-08" db="EMBL/GenBank/DDBJ databases">
        <title>Draft genome sequences of two oriental melons (Cucumis melo L. var makuwa).</title>
        <authorList>
            <person name="Kwon S.-Y."/>
        </authorList>
    </citation>
    <scope>NUCLEOTIDE SEQUENCE [LARGE SCALE GENOMIC DNA]</scope>
    <source>
        <strain evidence="5">cv. Chang Bougi</strain>
        <strain evidence="4">cv. SW 3</strain>
        <tissue evidence="3">Leaf</tissue>
    </source>
</reference>
<feature type="region of interest" description="Disordered" evidence="1">
    <location>
        <begin position="141"/>
        <end position="163"/>
    </location>
</feature>
<dbReference type="OrthoDB" id="1722780at2759"/>
<organism evidence="3 5">
    <name type="scientific">Cucumis melo var. makuwa</name>
    <name type="common">Oriental melon</name>
    <dbReference type="NCBI Taxonomy" id="1194695"/>
    <lineage>
        <taxon>Eukaryota</taxon>
        <taxon>Viridiplantae</taxon>
        <taxon>Streptophyta</taxon>
        <taxon>Embryophyta</taxon>
        <taxon>Tracheophyta</taxon>
        <taxon>Spermatophyta</taxon>
        <taxon>Magnoliopsida</taxon>
        <taxon>eudicotyledons</taxon>
        <taxon>Gunneridae</taxon>
        <taxon>Pentapetalae</taxon>
        <taxon>rosids</taxon>
        <taxon>fabids</taxon>
        <taxon>Cucurbitales</taxon>
        <taxon>Cucurbitaceae</taxon>
        <taxon>Benincaseae</taxon>
        <taxon>Cucumis</taxon>
    </lineage>
</organism>
<dbReference type="EMBL" id="SSTE01008544">
    <property type="protein sequence ID" value="KAA0055409.1"/>
    <property type="molecule type" value="Genomic_DNA"/>
</dbReference>
<gene>
    <name evidence="3" type="ORF">E5676_scaffold1428G00270</name>
    <name evidence="2" type="ORF">E6C27_scaffold80G002560</name>
</gene>
<evidence type="ECO:0000313" key="4">
    <source>
        <dbReference type="Proteomes" id="UP000321393"/>
    </source>
</evidence>
<evidence type="ECO:0000313" key="3">
    <source>
        <dbReference type="EMBL" id="TYK22318.1"/>
    </source>
</evidence>
<evidence type="ECO:0000256" key="1">
    <source>
        <dbReference type="SAM" id="MobiDB-lite"/>
    </source>
</evidence>
<dbReference type="Proteomes" id="UP000321947">
    <property type="component" value="Unassembled WGS sequence"/>
</dbReference>
<proteinExistence type="predicted"/>
<dbReference type="PANTHER" id="PTHR34427:SF5">
    <property type="entry name" value="DUF4283 DOMAIN-CONTAINING PROTEIN"/>
    <property type="match status" value="1"/>
</dbReference>
<comment type="caution">
    <text evidence="3">The sequence shown here is derived from an EMBL/GenBank/DDBJ whole genome shotgun (WGS) entry which is preliminary data.</text>
</comment>
<dbReference type="Proteomes" id="UP000321393">
    <property type="component" value="Unassembled WGS sequence"/>
</dbReference>
<dbReference type="AlphaFoldDB" id="A0A5D3DFT7"/>
<dbReference type="EMBL" id="SSTD01005075">
    <property type="protein sequence ID" value="TYK22318.1"/>
    <property type="molecule type" value="Genomic_DNA"/>
</dbReference>
<name>A0A5D3DFT7_CUCMM</name>
<dbReference type="PANTHER" id="PTHR34427">
    <property type="entry name" value="DUF4283 DOMAIN PROTEIN"/>
    <property type="match status" value="1"/>
</dbReference>
<protein>
    <submittedName>
        <fullName evidence="3">Mitotic spindle checkpoint protein mad1</fullName>
    </submittedName>
</protein>
<evidence type="ECO:0000313" key="5">
    <source>
        <dbReference type="Proteomes" id="UP000321947"/>
    </source>
</evidence>
<accession>A0A5D3DFT7</accession>
<evidence type="ECO:0000313" key="2">
    <source>
        <dbReference type="EMBL" id="KAA0055409.1"/>
    </source>
</evidence>